<sequence length="1115" mass="121698">MNRIFTGILSWLLLSVFSSQMQAQTSPALQPQCGTEDLTPQQIRALVQQGNLALERKRASGAAFTAITYMPIRPHILRQSDGSGGFSLANLNQAMAITNSYYLSNGYGIQFYFAGTTPDYIDNDALFSSFPYPEGSAVDGRDATNAMNQYYVNRFSTSTVGGFAYYPANATYSTRSFIMTGVVGPIEDVGNRVMPHELGHNFNLYHTFGNNNGNATTTELVTRGAGANCATDGDLICDTPADPYNKVGAYLTTGTGCPQYDPNSTARDANGEPYSPSITNIMSYYYPCTHDFTPGQYDRMQAGLALRQTHTAYSLDAPPTDVPAPSNLRISLNGSLVTLTWQDNATNEMGYFIERSPSPTTGFIPIWGVEPNATTFTDTRATAPNHYYYRVRPSNTTTGSLSSLIDVTLSGLTTSITGTTALLNWPAAGAGATYEVQWRVVDSPTWNTIPNLIENRVSIYGLAPNTTYEWRVRTTGSDNYEGPISFSIPCQVPAYPYSYPARASANLSWSTSVPGQTYSLRWRAVGDPNWTVVPNLGSTTGYYSLTGLQPSTAYEWQVQGVCSPTVSSDFTTLQTFSTLSCLAPSSLQVSNVLSSSAYLYWSLNYYETGRTTELRYRAVGTTDWTVVSSLTTTAYSVSGLTNNTLYEWQAKSFCLGGQQSDFSASNYFTTVCAIPQGLNNNTTATATRLSWYINGSAEPGNTYELQYRAVGSGVWSTISNLGVTNYSLTGLPTNVTYEWRVRQACSANAQSEYSAMASFTTRCNPVTTSNAYVSYVTSSSAQFFWYVSNEAGTTYEIRYRPLGSSNWTTTVSNLTATTTGGSFDATGLPNNTTFEWQIRTTCSPSVSSDFTSGPYFTTQCRTPVGLSLYSATVTGASLSWNPMGIGVTYDLRYRRTGTTDWTEMNNLSTNYSALSSLLSGTGYEWQVRTKCPDGQYSGYSAIASFVTYPCGIPGSGTYDITENSATLGWYFFNGASDTRAEIRWRSVGATDWTTVSSLTISTNNLSTYSLTNLASSTQYEWQVRALCSPTESSAFSSSIAFQTKAACEQMYTVKSGYWNDLSVWSCGRAPMATDSVHLKHAVIIPQSYLAAVRRIIYDVSVPVTWMSGARLLLNQ</sequence>
<name>A0A6G9AGG6_9BACT</name>
<dbReference type="PROSITE" id="PS50853">
    <property type="entry name" value="FN3"/>
    <property type="match status" value="6"/>
</dbReference>
<proteinExistence type="predicted"/>
<feature type="domain" description="Fibronectin type-III" evidence="3">
    <location>
        <begin position="767"/>
        <end position="861"/>
    </location>
</feature>
<organism evidence="4 5">
    <name type="scientific">Spirosoma aureum</name>
    <dbReference type="NCBI Taxonomy" id="2692134"/>
    <lineage>
        <taxon>Bacteria</taxon>
        <taxon>Pseudomonadati</taxon>
        <taxon>Bacteroidota</taxon>
        <taxon>Cytophagia</taxon>
        <taxon>Cytophagales</taxon>
        <taxon>Cytophagaceae</taxon>
        <taxon>Spirosoma</taxon>
    </lineage>
</organism>
<dbReference type="InterPro" id="IPR003961">
    <property type="entry name" value="FN3_dom"/>
</dbReference>
<dbReference type="Gene3D" id="3.40.390.10">
    <property type="entry name" value="Collagenase (Catalytic Domain)"/>
    <property type="match status" value="1"/>
</dbReference>
<dbReference type="InterPro" id="IPR036116">
    <property type="entry name" value="FN3_sf"/>
</dbReference>
<dbReference type="CDD" id="cd00063">
    <property type="entry name" value="FN3"/>
    <property type="match status" value="6"/>
</dbReference>
<dbReference type="KEGG" id="spib:G8759_02220"/>
<accession>A0A6G9AGG6</accession>
<dbReference type="InterPro" id="IPR024079">
    <property type="entry name" value="MetalloPept_cat_dom_sf"/>
</dbReference>
<feature type="chain" id="PRO_5026128281" description="Fibronectin type-III domain-containing protein" evidence="2">
    <location>
        <begin position="24"/>
        <end position="1115"/>
    </location>
</feature>
<keyword evidence="1" id="KW-0677">Repeat</keyword>
<dbReference type="Proteomes" id="UP000501802">
    <property type="component" value="Chromosome"/>
</dbReference>
<evidence type="ECO:0000256" key="2">
    <source>
        <dbReference type="SAM" id="SignalP"/>
    </source>
</evidence>
<dbReference type="EMBL" id="CP050063">
    <property type="protein sequence ID" value="QIP11528.1"/>
    <property type="molecule type" value="Genomic_DNA"/>
</dbReference>
<keyword evidence="5" id="KW-1185">Reference proteome</keyword>
<dbReference type="SUPFAM" id="SSF49265">
    <property type="entry name" value="Fibronectin type III"/>
    <property type="match status" value="6"/>
</dbReference>
<dbReference type="GO" id="GO:0008237">
    <property type="term" value="F:metallopeptidase activity"/>
    <property type="evidence" value="ECO:0007669"/>
    <property type="project" value="InterPro"/>
</dbReference>
<feature type="domain" description="Fibronectin type-III" evidence="3">
    <location>
        <begin position="324"/>
        <end position="416"/>
    </location>
</feature>
<feature type="domain" description="Fibronectin type-III" evidence="3">
    <location>
        <begin position="488"/>
        <end position="581"/>
    </location>
</feature>
<dbReference type="SUPFAM" id="SSF55486">
    <property type="entry name" value="Metalloproteases ('zincins'), catalytic domain"/>
    <property type="match status" value="1"/>
</dbReference>
<dbReference type="RefSeq" id="WP_167204804.1">
    <property type="nucleotide sequence ID" value="NZ_CP050063.1"/>
</dbReference>
<evidence type="ECO:0000256" key="1">
    <source>
        <dbReference type="ARBA" id="ARBA00022737"/>
    </source>
</evidence>
<feature type="domain" description="Fibronectin type-III" evidence="3">
    <location>
        <begin position="862"/>
        <end position="950"/>
    </location>
</feature>
<keyword evidence="2" id="KW-0732">Signal</keyword>
<dbReference type="Gene3D" id="2.60.40.10">
    <property type="entry name" value="Immunoglobulins"/>
    <property type="match status" value="8"/>
</dbReference>
<feature type="domain" description="Fibronectin type-III" evidence="3">
    <location>
        <begin position="951"/>
        <end position="1046"/>
    </location>
</feature>
<dbReference type="Pfam" id="PF00041">
    <property type="entry name" value="fn3"/>
    <property type="match status" value="2"/>
</dbReference>
<feature type="domain" description="Fibronectin type-III" evidence="3">
    <location>
        <begin position="583"/>
        <end position="673"/>
    </location>
</feature>
<feature type="signal peptide" evidence="2">
    <location>
        <begin position="1"/>
        <end position="23"/>
    </location>
</feature>
<dbReference type="Pfam" id="PF13582">
    <property type="entry name" value="Reprolysin_3"/>
    <property type="match status" value="1"/>
</dbReference>
<dbReference type="SMART" id="SM00060">
    <property type="entry name" value="FN3"/>
    <property type="match status" value="7"/>
</dbReference>
<reference evidence="4 5" key="1">
    <citation type="submission" date="2020-03" db="EMBL/GenBank/DDBJ databases">
        <authorList>
            <person name="Kim M.K."/>
        </authorList>
    </citation>
    <scope>NUCLEOTIDE SEQUENCE [LARGE SCALE GENOMIC DNA]</scope>
    <source>
        <strain evidence="4 5">BT328</strain>
    </source>
</reference>
<evidence type="ECO:0000313" key="4">
    <source>
        <dbReference type="EMBL" id="QIP11528.1"/>
    </source>
</evidence>
<evidence type="ECO:0000313" key="5">
    <source>
        <dbReference type="Proteomes" id="UP000501802"/>
    </source>
</evidence>
<protein>
    <recommendedName>
        <fullName evidence="3">Fibronectin type-III domain-containing protein</fullName>
    </recommendedName>
</protein>
<dbReference type="PANTHER" id="PTHR46708:SF2">
    <property type="entry name" value="FIBRONECTIN TYPE-III DOMAIN-CONTAINING PROTEIN"/>
    <property type="match status" value="1"/>
</dbReference>
<dbReference type="InterPro" id="IPR050991">
    <property type="entry name" value="ECM_Regulatory_Proteins"/>
</dbReference>
<dbReference type="InterPro" id="IPR013783">
    <property type="entry name" value="Ig-like_fold"/>
</dbReference>
<evidence type="ECO:0000259" key="3">
    <source>
        <dbReference type="PROSITE" id="PS50853"/>
    </source>
</evidence>
<dbReference type="PANTHER" id="PTHR46708">
    <property type="entry name" value="TENASCIN"/>
    <property type="match status" value="1"/>
</dbReference>
<gene>
    <name evidence="4" type="ORF">G8759_02220</name>
</gene>
<dbReference type="AlphaFoldDB" id="A0A6G9AGG6"/>